<dbReference type="GeneID" id="56893988"/>
<dbReference type="PANTHER" id="PTHR43531:SF14">
    <property type="entry name" value="METHYL-ACCEPTING CHEMOTAXIS PROTEIN I-RELATED"/>
    <property type="match status" value="1"/>
</dbReference>
<dbReference type="Pfam" id="PF00015">
    <property type="entry name" value="MCPsignal"/>
    <property type="match status" value="1"/>
</dbReference>
<dbReference type="EMBL" id="CP009706">
    <property type="protein sequence ID" value="AIU71001.1"/>
    <property type="molecule type" value="Genomic_DNA"/>
</dbReference>
<evidence type="ECO:0000256" key="12">
    <source>
        <dbReference type="SAM" id="Phobius"/>
    </source>
</evidence>
<organism evidence="15 16">
    <name type="scientific">Hafnia alvei FB1</name>
    <dbReference type="NCBI Taxonomy" id="1453496"/>
    <lineage>
        <taxon>Bacteria</taxon>
        <taxon>Pseudomonadati</taxon>
        <taxon>Pseudomonadota</taxon>
        <taxon>Gammaproteobacteria</taxon>
        <taxon>Enterobacterales</taxon>
        <taxon>Hafniaceae</taxon>
        <taxon>Hafnia</taxon>
    </lineage>
</organism>
<dbReference type="OrthoDB" id="8724574at2"/>
<name>A0A097QX25_HAFAL</name>
<reference evidence="15 16" key="1">
    <citation type="journal article" date="2014" name="Gut Pathog.">
        <title>Gene clusters of Hafnia alvei strain FB1 important in survival and pathogenesis: a draft genome perspective.</title>
        <authorList>
            <person name="Tan J.Y."/>
            <person name="Yin W.F."/>
            <person name="Chan K.G."/>
        </authorList>
    </citation>
    <scope>NUCLEOTIDE SEQUENCE [LARGE SCALE GENOMIC DNA]</scope>
    <source>
        <strain evidence="15 16">FB1</strain>
    </source>
</reference>
<dbReference type="SMART" id="SM00283">
    <property type="entry name" value="MA"/>
    <property type="match status" value="1"/>
</dbReference>
<feature type="domain" description="HAMP" evidence="14">
    <location>
        <begin position="218"/>
        <end position="270"/>
    </location>
</feature>
<evidence type="ECO:0000256" key="9">
    <source>
        <dbReference type="ARBA" id="ARBA00023224"/>
    </source>
</evidence>
<feature type="domain" description="Methyl-accepting transducer" evidence="13">
    <location>
        <begin position="275"/>
        <end position="504"/>
    </location>
</feature>
<evidence type="ECO:0000256" key="1">
    <source>
        <dbReference type="ARBA" id="ARBA00004429"/>
    </source>
</evidence>
<proteinExistence type="inferred from homology"/>
<dbReference type="GO" id="GO:0004888">
    <property type="term" value="F:transmembrane signaling receptor activity"/>
    <property type="evidence" value="ECO:0007669"/>
    <property type="project" value="InterPro"/>
</dbReference>
<keyword evidence="8 12" id="KW-0472">Membrane</keyword>
<dbReference type="PROSITE" id="PS50885">
    <property type="entry name" value="HAMP"/>
    <property type="match status" value="1"/>
</dbReference>
<dbReference type="Gene3D" id="1.20.120.30">
    <property type="entry name" value="Aspartate receptor, ligand-binding domain"/>
    <property type="match status" value="1"/>
</dbReference>
<dbReference type="RefSeq" id="WP_025799734.1">
    <property type="nucleotide sequence ID" value="NZ_CP009706.1"/>
</dbReference>
<evidence type="ECO:0000259" key="14">
    <source>
        <dbReference type="PROSITE" id="PS50885"/>
    </source>
</evidence>
<dbReference type="HOGENOM" id="CLU_000445_107_16_6"/>
<evidence type="ECO:0000256" key="4">
    <source>
        <dbReference type="ARBA" id="ARBA00022500"/>
    </source>
</evidence>
<keyword evidence="9 11" id="KW-0807">Transducer</keyword>
<evidence type="ECO:0000313" key="15">
    <source>
        <dbReference type="EMBL" id="AIU71001.1"/>
    </source>
</evidence>
<dbReference type="CDD" id="cd11386">
    <property type="entry name" value="MCP_signal"/>
    <property type="match status" value="1"/>
</dbReference>
<sequence length="545" mass="59383">MFKNLTIRTGLLILLAVFALLQFTSSGIGMYFLHQNDEDVNFLEVTASEQKALSDSRDAVLRLRSIIDSTVIQLTNNMPVNVPQVVKALRQELQTSQTNFDLFMKIPGITMSRPEIGRIMEKAQADQVSSALTNIGLLENFTTPEQLQQSMTSHQESRLKVRKEYDDQYTNYVSLRQENLVKASADSTASYTFSIQIMCAILAAVVVLFIIAYFWLDRILVKPLNKVSGYFAQIGKGDLRHPIEVENNNEIGKLCAALQEMQYELIETVTSIRDGVESINIGTQEIAAGNTDLSSRTEEQASALAETAASMEQISSTVKLNADNAVQASSMIQTSASIAHEGEQQMKNMTTKMHAIKTNAQKMGDIISVIDSIAFQTNILALNAAVEAARAGEAGRGFAVVASEVRNLAQRSAQSAKEINSLISESAYQIQEGAELADKTGSTIAEMTSAISKASTMMDSISYASEEQSRGVEQIRVAITQMDQVTQQNAALVEQVATTAANVEDLSGTLTQAVAVFQIKGQTTTPVKNSATAKTAETLDDENWI</sequence>
<dbReference type="InterPro" id="IPR004090">
    <property type="entry name" value="Chemotax_Me-accpt_rcpt"/>
</dbReference>
<evidence type="ECO:0000256" key="7">
    <source>
        <dbReference type="ARBA" id="ARBA00022989"/>
    </source>
</evidence>
<keyword evidence="5" id="KW-0997">Cell inner membrane</keyword>
<dbReference type="GO" id="GO:0005886">
    <property type="term" value="C:plasma membrane"/>
    <property type="evidence" value="ECO:0007669"/>
    <property type="project" value="UniProtKB-SubCell"/>
</dbReference>
<evidence type="ECO:0000256" key="8">
    <source>
        <dbReference type="ARBA" id="ARBA00023136"/>
    </source>
</evidence>
<keyword evidence="7 12" id="KW-1133">Transmembrane helix</keyword>
<dbReference type="PROSITE" id="PS50111">
    <property type="entry name" value="CHEMOTAXIS_TRANSDUC_2"/>
    <property type="match status" value="1"/>
</dbReference>
<dbReference type="InterPro" id="IPR051310">
    <property type="entry name" value="MCP_chemotaxis"/>
</dbReference>
<keyword evidence="16" id="KW-1185">Reference proteome</keyword>
<evidence type="ECO:0000256" key="5">
    <source>
        <dbReference type="ARBA" id="ARBA00022519"/>
    </source>
</evidence>
<dbReference type="Pfam" id="PF02203">
    <property type="entry name" value="TarH"/>
    <property type="match status" value="1"/>
</dbReference>
<evidence type="ECO:0000256" key="11">
    <source>
        <dbReference type="PROSITE-ProRule" id="PRU00284"/>
    </source>
</evidence>
<dbReference type="GO" id="GO:0007165">
    <property type="term" value="P:signal transduction"/>
    <property type="evidence" value="ECO:0007669"/>
    <property type="project" value="UniProtKB-KW"/>
</dbReference>
<dbReference type="InterPro" id="IPR003660">
    <property type="entry name" value="HAMP_dom"/>
</dbReference>
<dbReference type="PRINTS" id="PR00260">
    <property type="entry name" value="CHEMTRNSDUCR"/>
</dbReference>
<evidence type="ECO:0000313" key="16">
    <source>
        <dbReference type="Proteomes" id="UP000029986"/>
    </source>
</evidence>
<keyword evidence="3" id="KW-0488">Methylation</keyword>
<comment type="similarity">
    <text evidence="10">Belongs to the methyl-accepting chemotaxis (MCP) protein family.</text>
</comment>
<evidence type="ECO:0000256" key="6">
    <source>
        <dbReference type="ARBA" id="ARBA00022692"/>
    </source>
</evidence>
<feature type="transmembrane region" description="Helical" evidence="12">
    <location>
        <begin position="193"/>
        <end position="216"/>
    </location>
</feature>
<keyword evidence="4" id="KW-0145">Chemotaxis</keyword>
<accession>A0A097QX25</accession>
<dbReference type="KEGG" id="hav:AT03_00340"/>
<keyword evidence="6 12" id="KW-0812">Transmembrane</keyword>
<dbReference type="eggNOG" id="COG0840">
    <property type="taxonomic scope" value="Bacteria"/>
</dbReference>
<dbReference type="PATRIC" id="fig|1453496.5.peg.75"/>
<dbReference type="InterPro" id="IPR003122">
    <property type="entry name" value="Tar_rcpt_lig-bd"/>
</dbReference>
<dbReference type="Pfam" id="PF00672">
    <property type="entry name" value="HAMP"/>
    <property type="match status" value="1"/>
</dbReference>
<evidence type="ECO:0000256" key="3">
    <source>
        <dbReference type="ARBA" id="ARBA00022481"/>
    </source>
</evidence>
<dbReference type="SMART" id="SM00304">
    <property type="entry name" value="HAMP"/>
    <property type="match status" value="1"/>
</dbReference>
<evidence type="ECO:0000256" key="10">
    <source>
        <dbReference type="ARBA" id="ARBA00029447"/>
    </source>
</evidence>
<gene>
    <name evidence="15" type="ORF">AT03_00340</name>
</gene>
<comment type="subcellular location">
    <subcellularLocation>
        <location evidence="1">Cell inner membrane</location>
        <topology evidence="1">Multi-pass membrane protein</topology>
    </subcellularLocation>
</comment>
<dbReference type="CDD" id="cd06225">
    <property type="entry name" value="HAMP"/>
    <property type="match status" value="1"/>
</dbReference>
<dbReference type="FunFam" id="1.10.287.950:FF:000001">
    <property type="entry name" value="Methyl-accepting chemotaxis sensory transducer"/>
    <property type="match status" value="1"/>
</dbReference>
<keyword evidence="2" id="KW-1003">Cell membrane</keyword>
<dbReference type="SUPFAM" id="SSF58104">
    <property type="entry name" value="Methyl-accepting chemotaxis protein (MCP) signaling domain"/>
    <property type="match status" value="1"/>
</dbReference>
<dbReference type="Proteomes" id="UP000029986">
    <property type="component" value="Chromosome"/>
</dbReference>
<dbReference type="AlphaFoldDB" id="A0A097QX25"/>
<dbReference type="InterPro" id="IPR004089">
    <property type="entry name" value="MCPsignal_dom"/>
</dbReference>
<evidence type="ECO:0000256" key="2">
    <source>
        <dbReference type="ARBA" id="ARBA00022475"/>
    </source>
</evidence>
<dbReference type="GO" id="GO:0006935">
    <property type="term" value="P:chemotaxis"/>
    <property type="evidence" value="ECO:0007669"/>
    <property type="project" value="UniProtKB-KW"/>
</dbReference>
<dbReference type="Gene3D" id="1.10.287.950">
    <property type="entry name" value="Methyl-accepting chemotaxis protein"/>
    <property type="match status" value="1"/>
</dbReference>
<evidence type="ECO:0000259" key="13">
    <source>
        <dbReference type="PROSITE" id="PS50111"/>
    </source>
</evidence>
<dbReference type="PANTHER" id="PTHR43531">
    <property type="entry name" value="PROTEIN ICFG"/>
    <property type="match status" value="1"/>
</dbReference>
<protein>
    <submittedName>
        <fullName evidence="15">Chemotaxis protein</fullName>
    </submittedName>
</protein>